<organism evidence="1">
    <name type="scientific">freshwater metagenome</name>
    <dbReference type="NCBI Taxonomy" id="449393"/>
    <lineage>
        <taxon>unclassified sequences</taxon>
        <taxon>metagenomes</taxon>
        <taxon>ecological metagenomes</taxon>
    </lineage>
</organism>
<dbReference type="AlphaFoldDB" id="A0A6J7KEP9"/>
<reference evidence="1" key="1">
    <citation type="submission" date="2020-05" db="EMBL/GenBank/DDBJ databases">
        <authorList>
            <person name="Chiriac C."/>
            <person name="Salcher M."/>
            <person name="Ghai R."/>
            <person name="Kavagutti S V."/>
        </authorList>
    </citation>
    <scope>NUCLEOTIDE SEQUENCE</scope>
</reference>
<dbReference type="EMBL" id="CAFBMW010000025">
    <property type="protein sequence ID" value="CAB4954037.1"/>
    <property type="molecule type" value="Genomic_DNA"/>
</dbReference>
<proteinExistence type="predicted"/>
<accession>A0A6J7KEP9</accession>
<name>A0A6J7KEP9_9ZZZZ</name>
<protein>
    <submittedName>
        <fullName evidence="1">Unannotated protein</fullName>
    </submittedName>
</protein>
<evidence type="ECO:0000313" key="1">
    <source>
        <dbReference type="EMBL" id="CAB4954037.1"/>
    </source>
</evidence>
<sequence>MPDFETRPTGPLPAMVWGVMPASDSSGVMMPGQFGPIIRVDLPSRYCTTSAVSRTGTPSVMTTRSGISASMASMQASLVKAGGTKATDTSAPVSFMASSTVPKTGSSLPPSSTVVPALRALTPPTMFAPDSTMRVVCLAPMPPVMPWTMILESLLR</sequence>
<gene>
    <name evidence="1" type="ORF">UFOPK3662_02745</name>
</gene>